<dbReference type="Proteomes" id="UP000288805">
    <property type="component" value="Unassembled WGS sequence"/>
</dbReference>
<sequence length="203" mass="22409">MASRVLDGLAMVDMVCSIIGVRTGRKPHSSCFFSPIPLFLAAGAILLGKPSPPFLCSSPQQHGLLTTFMAARPIWSGFMPQLETLRFGVLFCKTTSWYRVVVVVTSHNVAPVTPHIPVLATYFNSTSLGFFSQRAAMAIWLVNGLRGLFSVLGCLMLATLLYSISTDGLLSAETFSPRMCTLSYPLYVYDFYYKECEKLLRVV</sequence>
<evidence type="ECO:0000313" key="2">
    <source>
        <dbReference type="EMBL" id="RVW37418.1"/>
    </source>
</evidence>
<dbReference type="EMBL" id="QGNW01001539">
    <property type="protein sequence ID" value="RVW37418.1"/>
    <property type="molecule type" value="Genomic_DNA"/>
</dbReference>
<keyword evidence="1" id="KW-1133">Transmembrane helix</keyword>
<evidence type="ECO:0000313" key="3">
    <source>
        <dbReference type="Proteomes" id="UP000288805"/>
    </source>
</evidence>
<protein>
    <submittedName>
        <fullName evidence="2">Uncharacterized protein</fullName>
    </submittedName>
</protein>
<comment type="caution">
    <text evidence="2">The sequence shown here is derived from an EMBL/GenBank/DDBJ whole genome shotgun (WGS) entry which is preliminary data.</text>
</comment>
<proteinExistence type="predicted"/>
<keyword evidence="1" id="KW-0812">Transmembrane</keyword>
<dbReference type="AlphaFoldDB" id="A0A438DPL0"/>
<keyword evidence="1" id="KW-0472">Membrane</keyword>
<name>A0A438DPL0_VITVI</name>
<accession>A0A438DPL0</accession>
<organism evidence="2 3">
    <name type="scientific">Vitis vinifera</name>
    <name type="common">Grape</name>
    <dbReference type="NCBI Taxonomy" id="29760"/>
    <lineage>
        <taxon>Eukaryota</taxon>
        <taxon>Viridiplantae</taxon>
        <taxon>Streptophyta</taxon>
        <taxon>Embryophyta</taxon>
        <taxon>Tracheophyta</taxon>
        <taxon>Spermatophyta</taxon>
        <taxon>Magnoliopsida</taxon>
        <taxon>eudicotyledons</taxon>
        <taxon>Gunneridae</taxon>
        <taxon>Pentapetalae</taxon>
        <taxon>rosids</taxon>
        <taxon>Vitales</taxon>
        <taxon>Vitaceae</taxon>
        <taxon>Viteae</taxon>
        <taxon>Vitis</taxon>
    </lineage>
</organism>
<reference evidence="2 3" key="1">
    <citation type="journal article" date="2018" name="PLoS Genet.">
        <title>Population sequencing reveals clonal diversity and ancestral inbreeding in the grapevine cultivar Chardonnay.</title>
        <authorList>
            <person name="Roach M.J."/>
            <person name="Johnson D.L."/>
            <person name="Bohlmann J."/>
            <person name="van Vuuren H.J."/>
            <person name="Jones S.J."/>
            <person name="Pretorius I.S."/>
            <person name="Schmidt S.A."/>
            <person name="Borneman A.R."/>
        </authorList>
    </citation>
    <scope>NUCLEOTIDE SEQUENCE [LARGE SCALE GENOMIC DNA]</scope>
    <source>
        <strain evidence="3">cv. Chardonnay</strain>
        <tissue evidence="2">Leaf</tissue>
    </source>
</reference>
<evidence type="ECO:0000256" key="1">
    <source>
        <dbReference type="SAM" id="Phobius"/>
    </source>
</evidence>
<feature type="transmembrane region" description="Helical" evidence="1">
    <location>
        <begin position="137"/>
        <end position="162"/>
    </location>
</feature>
<gene>
    <name evidence="2" type="ORF">CK203_081629</name>
</gene>